<dbReference type="GO" id="GO:0016020">
    <property type="term" value="C:membrane"/>
    <property type="evidence" value="ECO:0007669"/>
    <property type="project" value="TreeGrafter"/>
</dbReference>
<dbReference type="GO" id="GO:0009103">
    <property type="term" value="P:lipopolysaccharide biosynthetic process"/>
    <property type="evidence" value="ECO:0007669"/>
    <property type="project" value="TreeGrafter"/>
</dbReference>
<feature type="transmembrane region" description="Helical" evidence="2">
    <location>
        <begin position="21"/>
        <end position="38"/>
    </location>
</feature>
<dbReference type="OrthoDB" id="3404679at2"/>
<evidence type="ECO:0000259" key="3">
    <source>
        <dbReference type="Pfam" id="PF01757"/>
    </source>
</evidence>
<dbReference type="AlphaFoldDB" id="A0A4P7QF57"/>
<feature type="region of interest" description="Disordered" evidence="1">
    <location>
        <begin position="738"/>
        <end position="786"/>
    </location>
</feature>
<dbReference type="EC" id="2.3.1.-" evidence="5"/>
<keyword evidence="2" id="KW-0812">Transmembrane</keyword>
<feature type="transmembrane region" description="Helical" evidence="2">
    <location>
        <begin position="83"/>
        <end position="102"/>
    </location>
</feature>
<feature type="transmembrane region" description="Helical" evidence="2">
    <location>
        <begin position="359"/>
        <end position="383"/>
    </location>
</feature>
<keyword evidence="2" id="KW-0472">Membrane</keyword>
<proteinExistence type="predicted"/>
<dbReference type="Pfam" id="PF01757">
    <property type="entry name" value="Acyl_transf_3"/>
    <property type="match status" value="1"/>
</dbReference>
<dbReference type="PANTHER" id="PTHR23028:SF53">
    <property type="entry name" value="ACYL_TRANSF_3 DOMAIN-CONTAINING PROTEIN"/>
    <property type="match status" value="1"/>
</dbReference>
<feature type="transmembrane region" description="Helical" evidence="2">
    <location>
        <begin position="416"/>
        <end position="436"/>
    </location>
</feature>
<dbReference type="PANTHER" id="PTHR23028">
    <property type="entry name" value="ACETYLTRANSFERASE"/>
    <property type="match status" value="1"/>
</dbReference>
<reference evidence="5 6" key="1">
    <citation type="submission" date="2019-04" db="EMBL/GenBank/DDBJ databases">
        <title>Corynebacterium endometrii sp. nov., isolated from the uterus of a cow with endometritis.</title>
        <authorList>
            <person name="Ballas P."/>
            <person name="Ruckert C."/>
            <person name="Wagener K."/>
            <person name="Drillich M."/>
            <person name="Kaempfer P."/>
            <person name="Busse H.-J."/>
            <person name="Ehling-Schulz M."/>
        </authorList>
    </citation>
    <scope>NUCLEOTIDE SEQUENCE [LARGE SCALE GENOMIC DNA]</scope>
    <source>
        <strain evidence="5 6">LMM-1653</strain>
    </source>
</reference>
<dbReference type="Pfam" id="PF19040">
    <property type="entry name" value="SGNH"/>
    <property type="match status" value="1"/>
</dbReference>
<feature type="transmembrane region" description="Helical" evidence="2">
    <location>
        <begin position="207"/>
        <end position="227"/>
    </location>
</feature>
<keyword evidence="5" id="KW-0808">Transferase</keyword>
<gene>
    <name evidence="5" type="primary">oatA1</name>
    <name evidence="5" type="ORF">CENDO_05030</name>
</gene>
<feature type="domain" description="SGNH" evidence="4">
    <location>
        <begin position="511"/>
        <end position="734"/>
    </location>
</feature>
<dbReference type="RefSeq" id="WP_136141054.1">
    <property type="nucleotide sequence ID" value="NZ_CP039247.1"/>
</dbReference>
<evidence type="ECO:0000256" key="1">
    <source>
        <dbReference type="SAM" id="MobiDB-lite"/>
    </source>
</evidence>
<dbReference type="Proteomes" id="UP000296352">
    <property type="component" value="Chromosome"/>
</dbReference>
<keyword evidence="6" id="KW-1185">Reference proteome</keyword>
<evidence type="ECO:0000313" key="6">
    <source>
        <dbReference type="Proteomes" id="UP000296352"/>
    </source>
</evidence>
<feature type="transmembrane region" description="Helical" evidence="2">
    <location>
        <begin position="319"/>
        <end position="339"/>
    </location>
</feature>
<accession>A0A4P7QF57</accession>
<dbReference type="EMBL" id="CP039247">
    <property type="protein sequence ID" value="QCB28295.1"/>
    <property type="molecule type" value="Genomic_DNA"/>
</dbReference>
<feature type="transmembrane region" description="Helical" evidence="2">
    <location>
        <begin position="153"/>
        <end position="170"/>
    </location>
</feature>
<feature type="transmembrane region" description="Helical" evidence="2">
    <location>
        <begin position="44"/>
        <end position="62"/>
    </location>
</feature>
<dbReference type="GO" id="GO:0016747">
    <property type="term" value="F:acyltransferase activity, transferring groups other than amino-acyl groups"/>
    <property type="evidence" value="ECO:0007669"/>
    <property type="project" value="InterPro"/>
</dbReference>
<evidence type="ECO:0000259" key="4">
    <source>
        <dbReference type="Pfam" id="PF19040"/>
    </source>
</evidence>
<evidence type="ECO:0000313" key="5">
    <source>
        <dbReference type="EMBL" id="QCB28295.1"/>
    </source>
</evidence>
<dbReference type="InterPro" id="IPR002656">
    <property type="entry name" value="Acyl_transf_3_dom"/>
</dbReference>
<keyword evidence="5" id="KW-0012">Acyltransferase</keyword>
<name>A0A4P7QF57_9CORY</name>
<feature type="transmembrane region" description="Helical" evidence="2">
    <location>
        <begin position="264"/>
        <end position="283"/>
    </location>
</feature>
<feature type="domain" description="Acyltransferase 3" evidence="3">
    <location>
        <begin position="19"/>
        <end position="377"/>
    </location>
</feature>
<dbReference type="InterPro" id="IPR043968">
    <property type="entry name" value="SGNH"/>
</dbReference>
<feature type="transmembrane region" description="Helical" evidence="2">
    <location>
        <begin position="239"/>
        <end position="258"/>
    </location>
</feature>
<dbReference type="KEGG" id="cee:CENDO_05030"/>
<sequence>MSTPLMLSQSPTRRSYRTDIDGLRGLAIALVVFFHVFVGRVSSGVDVFLLIGGIFFFGPQIRSALSGKSLTVIQTLIRLLRRLFPALVTVVLVSMVLVWGIYTEVRWGAVGKDAIASLLYIQNFNLAAAGQDYAAIGSDVSIFQHIWSMSVQLQIYIGSILVIMFLGFVLRSKPWAKKALVWLLIAATVTSFIVAIIENQINQGWNYYSPLSRFWEIGLGGLFGMKFIQSPIAESRRSWRLPVGIVGLGLIGFTGLFLDGAQQFPGPLTLIPLAGAALVIWSCNPETVAAGQQHEYVQDYVGGVAAMLRSPIPQFLGKISYSLYLWHWPLLAIATYAFAGGGARVNVGGSGITATLGVVQGVIVGVAVIAISILLAWATLNWVEVPTRQKTKPRRSWVVNDVGYIKNAVIGAPARAVGAVLTAACTFMALFGGVWMQEVTIRTNQVAQEIEYDPELYPGPDAILHGVTVEPETPLPAAVSPIEAFYPRSGADGCTAFFEDEELILTKDSNGSSEPCAYGDVESDRTMYLFGNSHADHFLPALDVVGREYGIKVFLLAKLSCFPGGGPVRTDGADYPECDTWVDKAMNYMRENPPTDGVFLISTRPTPTTQGPEASPLGLRRIVEELNDADIKVWALRDNPWPQNAAGALNVRLCVAEGSYDPNDPARDCGTERGLYYLQDNPAVQNLEGLNVTHVDLADAFCNEERCPGVIGNVLVYRDASHVTNLYSQLLGPTLGERMFPDGQLPPLSPAGEPNRHESDNSEGAQDSPDGEQSPENPADGVDNAQ</sequence>
<dbReference type="InterPro" id="IPR050879">
    <property type="entry name" value="Acyltransferase_3"/>
</dbReference>
<protein>
    <submittedName>
        <fullName evidence="5">O-acetyltransferase OatA</fullName>
        <ecNumber evidence="5">2.3.1.-</ecNumber>
    </submittedName>
</protein>
<feature type="transmembrane region" description="Helical" evidence="2">
    <location>
        <begin position="179"/>
        <end position="201"/>
    </location>
</feature>
<evidence type="ECO:0000256" key="2">
    <source>
        <dbReference type="SAM" id="Phobius"/>
    </source>
</evidence>
<organism evidence="5 6">
    <name type="scientific">Corynebacterium endometrii</name>
    <dbReference type="NCBI Taxonomy" id="2488819"/>
    <lineage>
        <taxon>Bacteria</taxon>
        <taxon>Bacillati</taxon>
        <taxon>Actinomycetota</taxon>
        <taxon>Actinomycetes</taxon>
        <taxon>Mycobacteriales</taxon>
        <taxon>Corynebacteriaceae</taxon>
        <taxon>Corynebacterium</taxon>
    </lineage>
</organism>
<keyword evidence="2" id="KW-1133">Transmembrane helix</keyword>